<keyword evidence="1" id="KW-0677">Repeat</keyword>
<feature type="domain" description="Clp R" evidence="2">
    <location>
        <begin position="93"/>
        <end position="237"/>
    </location>
</feature>
<dbReference type="InterPro" id="IPR004176">
    <property type="entry name" value="Clp_R_N"/>
</dbReference>
<dbReference type="Pfam" id="PF02861">
    <property type="entry name" value="Clp_N"/>
    <property type="match status" value="1"/>
</dbReference>
<dbReference type="NCBIfam" id="TIGR01764">
    <property type="entry name" value="excise"/>
    <property type="match status" value="1"/>
</dbReference>
<dbReference type="PANTHER" id="PTHR47016:SF5">
    <property type="entry name" value="CLP DOMAIN SUPERFAMILY PROTEIN"/>
    <property type="match status" value="1"/>
</dbReference>
<name>A0ABQ3VUU7_9CHLR</name>
<evidence type="ECO:0000313" key="4">
    <source>
        <dbReference type="Proteomes" id="UP000635565"/>
    </source>
</evidence>
<comment type="caution">
    <text evidence="3">The sequence shown here is derived from an EMBL/GenBank/DDBJ whole genome shotgun (WGS) entry which is preliminary data.</text>
</comment>
<reference evidence="3 4" key="1">
    <citation type="journal article" date="2021" name="Int. J. Syst. Evol. Microbiol.">
        <title>Reticulibacter mediterranei gen. nov., sp. nov., within the new family Reticulibacteraceae fam. nov., and Ktedonospora formicarum gen. nov., sp. nov., Ktedonobacter robiniae sp. nov., Dictyobacter formicarum sp. nov. and Dictyobacter arantiisoli sp. nov., belonging to the class Ktedonobacteria.</title>
        <authorList>
            <person name="Yabe S."/>
            <person name="Zheng Y."/>
            <person name="Wang C.M."/>
            <person name="Sakai Y."/>
            <person name="Abe K."/>
            <person name="Yokota A."/>
            <person name="Donadio S."/>
            <person name="Cavaletti L."/>
            <person name="Monciardini P."/>
        </authorList>
    </citation>
    <scope>NUCLEOTIDE SEQUENCE [LARGE SCALE GENOMIC DNA]</scope>
    <source>
        <strain evidence="3 4">SOSP1-9</strain>
    </source>
</reference>
<dbReference type="InterPro" id="IPR010093">
    <property type="entry name" value="SinI_DNA-bd"/>
</dbReference>
<dbReference type="InterPro" id="IPR044217">
    <property type="entry name" value="CLPT1/2"/>
</dbReference>
<evidence type="ECO:0000256" key="1">
    <source>
        <dbReference type="PROSITE-ProRule" id="PRU01251"/>
    </source>
</evidence>
<organism evidence="3 4">
    <name type="scientific">Dictyobacter formicarum</name>
    <dbReference type="NCBI Taxonomy" id="2778368"/>
    <lineage>
        <taxon>Bacteria</taxon>
        <taxon>Bacillati</taxon>
        <taxon>Chloroflexota</taxon>
        <taxon>Ktedonobacteria</taxon>
        <taxon>Ktedonobacterales</taxon>
        <taxon>Dictyobacteraceae</taxon>
        <taxon>Dictyobacter</taxon>
    </lineage>
</organism>
<accession>A0ABQ3VUU7</accession>
<dbReference type="Gene3D" id="1.10.1780.10">
    <property type="entry name" value="Clp, N-terminal domain"/>
    <property type="match status" value="1"/>
</dbReference>
<protein>
    <recommendedName>
        <fullName evidence="2">Clp R domain-containing protein</fullName>
    </recommendedName>
</protein>
<dbReference type="SUPFAM" id="SSF81923">
    <property type="entry name" value="Double Clp-N motif"/>
    <property type="match status" value="1"/>
</dbReference>
<dbReference type="InterPro" id="IPR041657">
    <property type="entry name" value="HTH_17"/>
</dbReference>
<dbReference type="SUPFAM" id="SSF46955">
    <property type="entry name" value="Putative DNA-binding domain"/>
    <property type="match status" value="1"/>
</dbReference>
<evidence type="ECO:0000259" key="2">
    <source>
        <dbReference type="PROSITE" id="PS51903"/>
    </source>
</evidence>
<sequence>MTSEEVAEILHVDPVTIRRLVAKGEMAAYRIGSDYRFAPSDLENYLERQRIPTTEAGEQSNRIANDMFEQFLLWLRNATQSKSAGPAELTDRFDRFTERARKVMTLSREEAHRFQHNYIGTEHLLLGLVREGQGVAAQVLNNLGVELEMVRKEVELIIGRGDHIIKNTSEIGLTPRAKKAIELAVDEARRLGHHYIGTEHLLLGLIREGEGIAARVIENLDVKLEQVRTETMRVLSQLQQADVPSEPQKTDVQPVEAEQTQTCGQCGTVSPASFRYCYNCGHQYP</sequence>
<dbReference type="PROSITE" id="PS51903">
    <property type="entry name" value="CLP_R"/>
    <property type="match status" value="1"/>
</dbReference>
<dbReference type="InterPro" id="IPR009061">
    <property type="entry name" value="DNA-bd_dom_put_sf"/>
</dbReference>
<dbReference type="EMBL" id="BNJJ01000035">
    <property type="protein sequence ID" value="GHO89333.1"/>
    <property type="molecule type" value="Genomic_DNA"/>
</dbReference>
<gene>
    <name evidence="3" type="ORF">KSZ_73390</name>
</gene>
<proteinExistence type="predicted"/>
<dbReference type="Pfam" id="PF12728">
    <property type="entry name" value="HTH_17"/>
    <property type="match status" value="1"/>
</dbReference>
<dbReference type="Proteomes" id="UP000635565">
    <property type="component" value="Unassembled WGS sequence"/>
</dbReference>
<dbReference type="PANTHER" id="PTHR47016">
    <property type="entry name" value="ATP-DEPENDENT CLP PROTEASE ATP-BINDING SUBUNIT CLPT1, CHLOROPLASTIC"/>
    <property type="match status" value="1"/>
</dbReference>
<evidence type="ECO:0000313" key="3">
    <source>
        <dbReference type="EMBL" id="GHO89333.1"/>
    </source>
</evidence>
<keyword evidence="4" id="KW-1185">Reference proteome</keyword>
<dbReference type="InterPro" id="IPR036628">
    <property type="entry name" value="Clp_N_dom_sf"/>
</dbReference>